<dbReference type="AlphaFoldDB" id="A0A5M8P198"/>
<evidence type="ECO:0000313" key="12">
    <source>
        <dbReference type="EMBL" id="KAA6302191.1"/>
    </source>
</evidence>
<evidence type="ECO:0000256" key="1">
    <source>
        <dbReference type="ARBA" id="ARBA00008798"/>
    </source>
</evidence>
<evidence type="ECO:0000313" key="13">
    <source>
        <dbReference type="Proteomes" id="UP000324575"/>
    </source>
</evidence>
<dbReference type="InterPro" id="IPR007046">
    <property type="entry name" value="RNA_pol_sigma_54_core-bd"/>
</dbReference>
<feature type="domain" description="RNA polymerase sigma factor 54 DNA-binding" evidence="10">
    <location>
        <begin position="323"/>
        <end position="481"/>
    </location>
</feature>
<dbReference type="PROSITE" id="PS50044">
    <property type="entry name" value="SIGMA54_3"/>
    <property type="match status" value="1"/>
</dbReference>
<evidence type="ECO:0000256" key="2">
    <source>
        <dbReference type="ARBA" id="ARBA00022478"/>
    </source>
</evidence>
<proteinExistence type="inferred from homology"/>
<evidence type="ECO:0000256" key="9">
    <source>
        <dbReference type="SAM" id="MobiDB-lite"/>
    </source>
</evidence>
<dbReference type="EMBL" id="SNRX01000009">
    <property type="protein sequence ID" value="KAA6302191.1"/>
    <property type="molecule type" value="Genomic_DNA"/>
</dbReference>
<evidence type="ECO:0000256" key="5">
    <source>
        <dbReference type="ARBA" id="ARBA00023015"/>
    </source>
</evidence>
<comment type="caution">
    <text evidence="12">The sequence shown here is derived from an EMBL/GenBank/DDBJ whole genome shotgun (WGS) entry which is preliminary data.</text>
</comment>
<keyword evidence="8" id="KW-0804">Transcription</keyword>
<dbReference type="Pfam" id="PF00309">
    <property type="entry name" value="Sigma54_AID"/>
    <property type="match status" value="1"/>
</dbReference>
<keyword evidence="6" id="KW-0731">Sigma factor</keyword>
<dbReference type="Proteomes" id="UP000324575">
    <property type="component" value="Unassembled WGS sequence"/>
</dbReference>
<dbReference type="InterPro" id="IPR000394">
    <property type="entry name" value="RNA_pol_sigma_54"/>
</dbReference>
<dbReference type="NCBIfam" id="TIGR02395">
    <property type="entry name" value="rpoN_sigma"/>
    <property type="match status" value="1"/>
</dbReference>
<dbReference type="InterPro" id="IPR007634">
    <property type="entry name" value="RNA_pol_sigma_54_DNA-bd"/>
</dbReference>
<dbReference type="GO" id="GO:0000428">
    <property type="term" value="C:DNA-directed RNA polymerase complex"/>
    <property type="evidence" value="ECO:0007669"/>
    <property type="project" value="UniProtKB-KW"/>
</dbReference>
<dbReference type="PIRSF" id="PIRSF000774">
    <property type="entry name" value="RpoN"/>
    <property type="match status" value="1"/>
</dbReference>
<dbReference type="PANTHER" id="PTHR32248">
    <property type="entry name" value="RNA POLYMERASE SIGMA-54 FACTOR"/>
    <property type="match status" value="1"/>
</dbReference>
<dbReference type="GO" id="GO:0006352">
    <property type="term" value="P:DNA-templated transcription initiation"/>
    <property type="evidence" value="ECO:0007669"/>
    <property type="project" value="InterPro"/>
</dbReference>
<reference evidence="12 13" key="1">
    <citation type="submission" date="2019-03" db="EMBL/GenBank/DDBJ databases">
        <title>Single cell metagenomics reveals metabolic interactions within the superorganism composed of flagellate Streblomastix strix and complex community of Bacteroidetes bacteria on its surface.</title>
        <authorList>
            <person name="Treitli S.C."/>
            <person name="Kolisko M."/>
            <person name="Husnik F."/>
            <person name="Keeling P."/>
            <person name="Hampl V."/>
        </authorList>
    </citation>
    <scope>NUCLEOTIDE SEQUENCE [LARGE SCALE GENOMIC DNA]</scope>
    <source>
        <strain evidence="12">St1</strain>
    </source>
</reference>
<dbReference type="GO" id="GO:0001216">
    <property type="term" value="F:DNA-binding transcription activator activity"/>
    <property type="evidence" value="ECO:0007669"/>
    <property type="project" value="InterPro"/>
</dbReference>
<evidence type="ECO:0000256" key="3">
    <source>
        <dbReference type="ARBA" id="ARBA00022679"/>
    </source>
</evidence>
<evidence type="ECO:0000259" key="11">
    <source>
        <dbReference type="Pfam" id="PF04963"/>
    </source>
</evidence>
<comment type="similarity">
    <text evidence="1">Belongs to the sigma-54 factor family.</text>
</comment>
<evidence type="ECO:0000256" key="8">
    <source>
        <dbReference type="ARBA" id="ARBA00023163"/>
    </source>
</evidence>
<evidence type="ECO:0000256" key="4">
    <source>
        <dbReference type="ARBA" id="ARBA00022695"/>
    </source>
</evidence>
<dbReference type="GO" id="GO:0016987">
    <property type="term" value="F:sigma factor activity"/>
    <property type="evidence" value="ECO:0007669"/>
    <property type="project" value="UniProtKB-KW"/>
</dbReference>
<dbReference type="InterPro" id="IPR038709">
    <property type="entry name" value="RpoN_core-bd_sf"/>
</dbReference>
<name>A0A5M8P198_9BACT</name>
<dbReference type="Gene3D" id="1.10.10.60">
    <property type="entry name" value="Homeodomain-like"/>
    <property type="match status" value="1"/>
</dbReference>
<protein>
    <submittedName>
        <fullName evidence="12">RNA polymerase sigma-54 factor</fullName>
    </submittedName>
</protein>
<dbReference type="Gene3D" id="1.10.10.1330">
    <property type="entry name" value="RNA polymerase sigma-54 factor, core-binding domain"/>
    <property type="match status" value="1"/>
</dbReference>
<evidence type="ECO:0000256" key="6">
    <source>
        <dbReference type="ARBA" id="ARBA00023082"/>
    </source>
</evidence>
<keyword evidence="2" id="KW-0240">DNA-directed RNA polymerase</keyword>
<sequence>MIRQQLTQKQQQKLSPLQIQQVKLLELSSLEIENRITQELEENPALEELPDMASEADSELSSDEYASTEEGSNEDYSLGDYLSEDDIPDYKLQQKYDSGEHRNEIPYSESESFQEYMFDQLRLKNLSEAKFRIGEYIIGNIDDDGYMRREPEALSDDLAFQYSLNVSTEEIEQILHLIQQLDPPGIGAVNLQQCLLIQLRRKAKTPPRTFAIRILEDYFELFFKKQFDKIIRNLNISEEEMKNSIREITLLNPKPGNVWESNIDTKMAQITPDFVVETINGELIFSMPKHNISELRINKEYGDLLNQYTNNDKETSQIKEAHAFVKQKIDLAQWFIDAIKQRNTTLRNTMLAIIDLQRDFFLNGDESDIKPMILKDIAERSGYDISTISRVNNSKYVQTNWGIFSLKFFFSESMTNDEGEEISTKEIKSHLKSLIDDEDKTQPFTDDALTDVLKKKGYDIARRTVAKYREQLNIPVARLRKNL</sequence>
<dbReference type="GO" id="GO:0016779">
    <property type="term" value="F:nucleotidyltransferase activity"/>
    <property type="evidence" value="ECO:0007669"/>
    <property type="project" value="UniProtKB-KW"/>
</dbReference>
<keyword evidence="4" id="KW-0548">Nucleotidyltransferase</keyword>
<dbReference type="Pfam" id="PF04963">
    <property type="entry name" value="Sigma54_CBD"/>
    <property type="match status" value="1"/>
</dbReference>
<feature type="compositionally biased region" description="Acidic residues" evidence="9">
    <location>
        <begin position="39"/>
        <end position="62"/>
    </location>
</feature>
<dbReference type="GO" id="GO:0003677">
    <property type="term" value="F:DNA binding"/>
    <property type="evidence" value="ECO:0007669"/>
    <property type="project" value="UniProtKB-KW"/>
</dbReference>
<accession>A0A5M8P198</accession>
<keyword evidence="3" id="KW-0808">Transferase</keyword>
<feature type="domain" description="RNA polymerase sigma factor 54 core-binding" evidence="11">
    <location>
        <begin position="108"/>
        <end position="301"/>
    </location>
</feature>
<keyword evidence="5" id="KW-0805">Transcription regulation</keyword>
<gene>
    <name evidence="12" type="ORF">EZS26_001551</name>
</gene>
<keyword evidence="7" id="KW-0238">DNA-binding</keyword>
<dbReference type="PRINTS" id="PR00045">
    <property type="entry name" value="SIGMA54FCT"/>
</dbReference>
<organism evidence="12 13">
    <name type="scientific">Candidatus Ordinivivax streblomastigis</name>
    <dbReference type="NCBI Taxonomy" id="2540710"/>
    <lineage>
        <taxon>Bacteria</taxon>
        <taxon>Pseudomonadati</taxon>
        <taxon>Bacteroidota</taxon>
        <taxon>Bacteroidia</taxon>
        <taxon>Bacteroidales</taxon>
        <taxon>Candidatus Ordinivivax</taxon>
    </lineage>
</organism>
<evidence type="ECO:0000259" key="10">
    <source>
        <dbReference type="Pfam" id="PF04552"/>
    </source>
</evidence>
<evidence type="ECO:0000256" key="7">
    <source>
        <dbReference type="ARBA" id="ARBA00023125"/>
    </source>
</evidence>
<dbReference type="PROSITE" id="PS00718">
    <property type="entry name" value="SIGMA54_2"/>
    <property type="match status" value="1"/>
</dbReference>
<dbReference type="PANTHER" id="PTHR32248:SF4">
    <property type="entry name" value="RNA POLYMERASE SIGMA-54 FACTOR"/>
    <property type="match status" value="1"/>
</dbReference>
<dbReference type="Pfam" id="PF04552">
    <property type="entry name" value="Sigma54_DBD"/>
    <property type="match status" value="1"/>
</dbReference>
<feature type="region of interest" description="Disordered" evidence="9">
    <location>
        <begin position="39"/>
        <end position="83"/>
    </location>
</feature>